<dbReference type="CDD" id="cd00130">
    <property type="entry name" value="PAS"/>
    <property type="match status" value="1"/>
</dbReference>
<evidence type="ECO:0000313" key="3">
    <source>
        <dbReference type="Proteomes" id="UP001519887"/>
    </source>
</evidence>
<evidence type="ECO:0000259" key="1">
    <source>
        <dbReference type="PROSITE" id="PS50112"/>
    </source>
</evidence>
<sequence>MFGAAAIIITACSLYLLIQRNLEAVRRSDAAQWAHEEIKIRSTLESIQDGYYEMNESGHFSFFNHALVKILGVSEVELHEKRFTDFMSKEDARKTSKRTNGCIIQEPRSTASNGMLFSRMVPAGPLKARSYLYEKRRTGALWAIAEL</sequence>
<dbReference type="RefSeq" id="WP_210044944.1">
    <property type="nucleotide sequence ID" value="NZ_JBHRUP010000001.1"/>
</dbReference>
<dbReference type="InterPro" id="IPR000014">
    <property type="entry name" value="PAS"/>
</dbReference>
<protein>
    <submittedName>
        <fullName evidence="2">PAS domain-containing protein</fullName>
    </submittedName>
</protein>
<gene>
    <name evidence="2" type="ORF">K0U00_01870</name>
</gene>
<keyword evidence="3" id="KW-1185">Reference proteome</keyword>
<dbReference type="InterPro" id="IPR035965">
    <property type="entry name" value="PAS-like_dom_sf"/>
</dbReference>
<dbReference type="InterPro" id="IPR013767">
    <property type="entry name" value="PAS_fold"/>
</dbReference>
<organism evidence="2 3">
    <name type="scientific">Paenibacillus sepulcri</name>
    <dbReference type="NCBI Taxonomy" id="359917"/>
    <lineage>
        <taxon>Bacteria</taxon>
        <taxon>Bacillati</taxon>
        <taxon>Bacillota</taxon>
        <taxon>Bacilli</taxon>
        <taxon>Bacillales</taxon>
        <taxon>Paenibacillaceae</taxon>
        <taxon>Paenibacillus</taxon>
    </lineage>
</organism>
<dbReference type="PROSITE" id="PS50112">
    <property type="entry name" value="PAS"/>
    <property type="match status" value="1"/>
</dbReference>
<evidence type="ECO:0000313" key="2">
    <source>
        <dbReference type="EMBL" id="MBW7452790.1"/>
    </source>
</evidence>
<dbReference type="SUPFAM" id="SSF55785">
    <property type="entry name" value="PYP-like sensor domain (PAS domain)"/>
    <property type="match status" value="1"/>
</dbReference>
<dbReference type="EMBL" id="JAHZIK010000018">
    <property type="protein sequence ID" value="MBW7452790.1"/>
    <property type="molecule type" value="Genomic_DNA"/>
</dbReference>
<name>A0ABS7BVX4_9BACL</name>
<dbReference type="NCBIfam" id="TIGR00229">
    <property type="entry name" value="sensory_box"/>
    <property type="match status" value="1"/>
</dbReference>
<dbReference type="Gene3D" id="3.30.450.20">
    <property type="entry name" value="PAS domain"/>
    <property type="match status" value="1"/>
</dbReference>
<reference evidence="2 3" key="1">
    <citation type="submission" date="2021-07" db="EMBL/GenBank/DDBJ databases">
        <title>Paenibacillus radiodurans sp. nov., isolated from the southeastern edge of Tengger Desert.</title>
        <authorList>
            <person name="Zhang G."/>
        </authorList>
    </citation>
    <scope>NUCLEOTIDE SEQUENCE [LARGE SCALE GENOMIC DNA]</scope>
    <source>
        <strain evidence="2 3">CCM 7311</strain>
    </source>
</reference>
<dbReference type="Pfam" id="PF00989">
    <property type="entry name" value="PAS"/>
    <property type="match status" value="1"/>
</dbReference>
<accession>A0ABS7BVX4</accession>
<feature type="domain" description="PAS" evidence="1">
    <location>
        <begin position="36"/>
        <end position="106"/>
    </location>
</feature>
<dbReference type="Proteomes" id="UP001519887">
    <property type="component" value="Unassembled WGS sequence"/>
</dbReference>
<comment type="caution">
    <text evidence="2">The sequence shown here is derived from an EMBL/GenBank/DDBJ whole genome shotgun (WGS) entry which is preliminary data.</text>
</comment>
<proteinExistence type="predicted"/>